<dbReference type="AlphaFoldDB" id="A0A1I0JCA2"/>
<feature type="compositionally biased region" description="Polar residues" evidence="2">
    <location>
        <begin position="113"/>
        <end position="128"/>
    </location>
</feature>
<dbReference type="OrthoDB" id="2427704at2"/>
<gene>
    <name evidence="4" type="ORF">SAMN05421676_11811</name>
</gene>
<accession>A0A1I0JCA2</accession>
<evidence type="ECO:0000256" key="2">
    <source>
        <dbReference type="SAM" id="MobiDB-lite"/>
    </source>
</evidence>
<feature type="domain" description="IDEAL" evidence="3">
    <location>
        <begin position="65"/>
        <end position="100"/>
    </location>
</feature>
<dbReference type="Proteomes" id="UP000199095">
    <property type="component" value="Unassembled WGS sequence"/>
</dbReference>
<dbReference type="EMBL" id="FOHJ01000018">
    <property type="protein sequence ID" value="SEU07647.1"/>
    <property type="molecule type" value="Genomic_DNA"/>
</dbReference>
<feature type="compositionally biased region" description="Low complexity" evidence="2">
    <location>
        <begin position="103"/>
        <end position="112"/>
    </location>
</feature>
<keyword evidence="5" id="KW-1185">Reference proteome</keyword>
<dbReference type="RefSeq" id="WP_093137712.1">
    <property type="nucleotide sequence ID" value="NZ_FOHJ01000018.1"/>
</dbReference>
<feature type="region of interest" description="Disordered" evidence="2">
    <location>
        <begin position="103"/>
        <end position="128"/>
    </location>
</feature>
<evidence type="ECO:0000256" key="1">
    <source>
        <dbReference type="SAM" id="Coils"/>
    </source>
</evidence>
<evidence type="ECO:0000259" key="3">
    <source>
        <dbReference type="SMART" id="SM00914"/>
    </source>
</evidence>
<evidence type="ECO:0000313" key="4">
    <source>
        <dbReference type="EMBL" id="SEU07647.1"/>
    </source>
</evidence>
<organism evidence="4 5">
    <name type="scientific">Salinibacillus kushneri</name>
    <dbReference type="NCBI Taxonomy" id="237682"/>
    <lineage>
        <taxon>Bacteria</taxon>
        <taxon>Bacillati</taxon>
        <taxon>Bacillota</taxon>
        <taxon>Bacilli</taxon>
        <taxon>Bacillales</taxon>
        <taxon>Bacillaceae</taxon>
        <taxon>Salinibacillus</taxon>
    </lineage>
</organism>
<dbReference type="Gene3D" id="4.10.810.10">
    <property type="entry name" value="Virus Scaffolding Protein, Chain A"/>
    <property type="match status" value="1"/>
</dbReference>
<feature type="coiled-coil region" evidence="1">
    <location>
        <begin position="56"/>
        <end position="83"/>
    </location>
</feature>
<protein>
    <submittedName>
        <fullName evidence="4">IDEAL domain-containing protein</fullName>
    </submittedName>
</protein>
<evidence type="ECO:0000313" key="5">
    <source>
        <dbReference type="Proteomes" id="UP000199095"/>
    </source>
</evidence>
<dbReference type="InterPro" id="IPR027393">
    <property type="entry name" value="Virus_scaffolding_prot_C"/>
</dbReference>
<dbReference type="InterPro" id="IPR014957">
    <property type="entry name" value="IDEAL_dom"/>
</dbReference>
<dbReference type="Pfam" id="PF08858">
    <property type="entry name" value="IDEAL"/>
    <property type="match status" value="1"/>
</dbReference>
<dbReference type="SMART" id="SM00914">
    <property type="entry name" value="IDEAL"/>
    <property type="match status" value="1"/>
</dbReference>
<proteinExistence type="predicted"/>
<sequence length="128" mass="14614">MEINGNVNVKIGDWVKGRTRNGELIHGYVENIQSDNAKVEVRIVISDNEEIIGKGVRLARKQIEKLEQNIPTSETQLKSLIDLALQTSDQEWFVDLTEKLNKTKNNSTTQNNMGKQPNQNTNYYGIRE</sequence>
<reference evidence="5" key="1">
    <citation type="submission" date="2016-10" db="EMBL/GenBank/DDBJ databases">
        <authorList>
            <person name="Varghese N."/>
            <person name="Submissions S."/>
        </authorList>
    </citation>
    <scope>NUCLEOTIDE SEQUENCE [LARGE SCALE GENOMIC DNA]</scope>
    <source>
        <strain evidence="5">CGMCC 1.3566</strain>
    </source>
</reference>
<name>A0A1I0JCA2_9BACI</name>
<keyword evidence="1" id="KW-0175">Coiled coil</keyword>